<dbReference type="GO" id="GO:0042276">
    <property type="term" value="P:error-prone translesion synthesis"/>
    <property type="evidence" value="ECO:0007669"/>
    <property type="project" value="TreeGrafter"/>
</dbReference>
<name>A0AAD3DLG0_9CHLO</name>
<proteinExistence type="predicted"/>
<dbReference type="GO" id="GO:0006261">
    <property type="term" value="P:DNA-templated DNA replication"/>
    <property type="evidence" value="ECO:0007669"/>
    <property type="project" value="InterPro"/>
</dbReference>
<sequence length="273" mass="29143">MSFALKKQIKKELLASDWAGKVEEAAVAALATILEEQHGGHIDALHSILRACTSELSADGKITAASVHAAASPNGGSQQVELMEFVDAFSIPRLAFDAVQRKLYLNTKPQVIHATAEAKHQLYLQRLLLIQQRLQRSRMFQQSHLLLPNSGGNSCSIQLTDLQSLKGVFGVTRFVLGCISRSEDGRYVLEDTTGAVPLDLSAAETAAGFYTENCVVIAEGSLGHDGFFHARALGLPPCEPRSQLPLAAQRLNLWGGQGGGLGADSDAGALLAM</sequence>
<reference evidence="1 2" key="1">
    <citation type="journal article" date="2021" name="Sci. Rep.">
        <title>Genome sequencing of the multicellular alga Astrephomene provides insights into convergent evolution of germ-soma differentiation.</title>
        <authorList>
            <person name="Yamashita S."/>
            <person name="Yamamoto K."/>
            <person name="Matsuzaki R."/>
            <person name="Suzuki S."/>
            <person name="Yamaguchi H."/>
            <person name="Hirooka S."/>
            <person name="Minakuchi Y."/>
            <person name="Miyagishima S."/>
            <person name="Kawachi M."/>
            <person name="Toyoda A."/>
            <person name="Nozaki H."/>
        </authorList>
    </citation>
    <scope>NUCLEOTIDE SEQUENCE [LARGE SCALE GENOMIC DNA]</scope>
    <source>
        <strain evidence="1 2">NIES-4017</strain>
    </source>
</reference>
<comment type="caution">
    <text evidence="1">The sequence shown here is derived from an EMBL/GenBank/DDBJ whole genome shotgun (WGS) entry which is preliminary data.</text>
</comment>
<dbReference type="GO" id="GO:0008622">
    <property type="term" value="C:epsilon DNA polymerase complex"/>
    <property type="evidence" value="ECO:0007669"/>
    <property type="project" value="InterPro"/>
</dbReference>
<accession>A0AAD3DLG0</accession>
<feature type="non-terminal residue" evidence="1">
    <location>
        <position position="1"/>
    </location>
</feature>
<keyword evidence="2" id="KW-1185">Reference proteome</keyword>
<organism evidence="1 2">
    <name type="scientific">Astrephomene gubernaculifera</name>
    <dbReference type="NCBI Taxonomy" id="47775"/>
    <lineage>
        <taxon>Eukaryota</taxon>
        <taxon>Viridiplantae</taxon>
        <taxon>Chlorophyta</taxon>
        <taxon>core chlorophytes</taxon>
        <taxon>Chlorophyceae</taxon>
        <taxon>CS clade</taxon>
        <taxon>Chlamydomonadales</taxon>
        <taxon>Astrephomenaceae</taxon>
        <taxon>Astrephomene</taxon>
    </lineage>
</organism>
<gene>
    <name evidence="1" type="ORF">Agub_g3543</name>
</gene>
<dbReference type="Proteomes" id="UP001054857">
    <property type="component" value="Unassembled WGS sequence"/>
</dbReference>
<dbReference type="PANTHER" id="PTHR12708:SF0">
    <property type="entry name" value="DNA POLYMERASE EPSILON SUBUNIT 2"/>
    <property type="match status" value="1"/>
</dbReference>
<dbReference type="PANTHER" id="PTHR12708">
    <property type="entry name" value="DNA POLYMERASE EPSILON SUBUNIT B"/>
    <property type="match status" value="1"/>
</dbReference>
<protein>
    <submittedName>
        <fullName evidence="1">Uncharacterized protein</fullName>
    </submittedName>
</protein>
<dbReference type="InterPro" id="IPR016266">
    <property type="entry name" value="POLE2"/>
</dbReference>
<dbReference type="GO" id="GO:0003677">
    <property type="term" value="F:DNA binding"/>
    <property type="evidence" value="ECO:0007669"/>
    <property type="project" value="InterPro"/>
</dbReference>
<evidence type="ECO:0000313" key="1">
    <source>
        <dbReference type="EMBL" id="GFR42612.1"/>
    </source>
</evidence>
<dbReference type="EMBL" id="BMAR01000003">
    <property type="protein sequence ID" value="GFR42612.1"/>
    <property type="molecule type" value="Genomic_DNA"/>
</dbReference>
<evidence type="ECO:0000313" key="2">
    <source>
        <dbReference type="Proteomes" id="UP001054857"/>
    </source>
</evidence>
<dbReference type="AlphaFoldDB" id="A0AAD3DLG0"/>